<evidence type="ECO:0000313" key="2">
    <source>
        <dbReference type="EMBL" id="CAG8667120.1"/>
    </source>
</evidence>
<feature type="compositionally biased region" description="Polar residues" evidence="1">
    <location>
        <begin position="1"/>
        <end position="10"/>
    </location>
</feature>
<sequence length="81" mass="8703">MVEGQTSNRNEAALSSKRTSKTVKNSPITSRSITLSFETYAISKPITPTLSSFSQSTNIINITINYAGADFKSDAKVSAQV</sequence>
<gene>
    <name evidence="2" type="ORF">FCALED_LOCUS11831</name>
</gene>
<name>A0A9N9HE64_9GLOM</name>
<keyword evidence="3" id="KW-1185">Reference proteome</keyword>
<proteinExistence type="predicted"/>
<feature type="region of interest" description="Disordered" evidence="1">
    <location>
        <begin position="1"/>
        <end position="25"/>
    </location>
</feature>
<evidence type="ECO:0000256" key="1">
    <source>
        <dbReference type="SAM" id="MobiDB-lite"/>
    </source>
</evidence>
<reference evidence="2" key="1">
    <citation type="submission" date="2021-06" db="EMBL/GenBank/DDBJ databases">
        <authorList>
            <person name="Kallberg Y."/>
            <person name="Tangrot J."/>
            <person name="Rosling A."/>
        </authorList>
    </citation>
    <scope>NUCLEOTIDE SEQUENCE</scope>
    <source>
        <strain evidence="2">UK204</strain>
    </source>
</reference>
<dbReference type="Proteomes" id="UP000789570">
    <property type="component" value="Unassembled WGS sequence"/>
</dbReference>
<accession>A0A9N9HE64</accession>
<protein>
    <submittedName>
        <fullName evidence="2">6452_t:CDS:1</fullName>
    </submittedName>
</protein>
<evidence type="ECO:0000313" key="3">
    <source>
        <dbReference type="Proteomes" id="UP000789570"/>
    </source>
</evidence>
<dbReference type="AlphaFoldDB" id="A0A9N9HE64"/>
<organism evidence="2 3">
    <name type="scientific">Funneliformis caledonium</name>
    <dbReference type="NCBI Taxonomy" id="1117310"/>
    <lineage>
        <taxon>Eukaryota</taxon>
        <taxon>Fungi</taxon>
        <taxon>Fungi incertae sedis</taxon>
        <taxon>Mucoromycota</taxon>
        <taxon>Glomeromycotina</taxon>
        <taxon>Glomeromycetes</taxon>
        <taxon>Glomerales</taxon>
        <taxon>Glomeraceae</taxon>
        <taxon>Funneliformis</taxon>
    </lineage>
</organism>
<dbReference type="EMBL" id="CAJVPQ010005283">
    <property type="protein sequence ID" value="CAG8667120.1"/>
    <property type="molecule type" value="Genomic_DNA"/>
</dbReference>
<comment type="caution">
    <text evidence="2">The sequence shown here is derived from an EMBL/GenBank/DDBJ whole genome shotgun (WGS) entry which is preliminary data.</text>
</comment>